<protein>
    <recommendedName>
        <fullName evidence="4">Kinesin light chain</fullName>
    </recommendedName>
</protein>
<evidence type="ECO:0000313" key="2">
    <source>
        <dbReference type="EMBL" id="KAL2622314.1"/>
    </source>
</evidence>
<dbReference type="SMART" id="SM00028">
    <property type="entry name" value="TPR"/>
    <property type="match status" value="9"/>
</dbReference>
<gene>
    <name evidence="2" type="ORF">R1flu_002519</name>
</gene>
<proteinExistence type="predicted"/>
<dbReference type="PANTHER" id="PTHR46284">
    <property type="entry name" value="PROTEIN KINESIN LIGHT CHAIN-RELATED 3"/>
    <property type="match status" value="1"/>
</dbReference>
<sequence>MGMDPVAVSPVNELSSDNHTVKPESKAAVENFIVSNGNGRKTPGRSSPLNSVAISPLRSPAPTSVKTLSPQSTRRKSTGSRETYRKPSLPARPSLDGKLLRREGSTPTKKSLLSSSDDEDEGRLRQGPWFLKLAKSYHAQGDNPAKAFQYVQRAIQCFEKSVDVKASLDLVVSLHILAALHCRMGQFDEAETALKRALEIPDPEAGMEHVLATFSGHMQLGDTLALMGKHQLSLTSYHAGLQLQKHALGELDPRVAETCRYVAEVHLQAMQFEEAGELCELALRIHQEKSTAGTVEEAADRRLMAMVCSGREDHEAALEHLVLSSTLLLANGLESDVAAVDATIGDALLALGRDTEAALSYQKAVTVFKATKGENHALVASVYVRLSELYMKTGKPREAKTYCESALRIFGTHAAGHSVEDLVYGLSDVAGVYEMMGEKEKAIDLLSRAVDLQGSAPGQHFTAAGIEAQLGIVQYMVGKYQQAHSSLKNSVAKLKAANDGKPSIFLGLLLNQLGLACIELSEIDEACITLQEAKSVMEEACGPLHSDTLAVCSNLASTYDALGRTHDAINMLESILNVKEDRLGTIHPEVEDERERLTVLMNEMGRSRTRKSSTLEELLSMAKLESARH</sequence>
<comment type="caution">
    <text evidence="2">The sequence shown here is derived from an EMBL/GenBank/DDBJ whole genome shotgun (WGS) entry which is preliminary data.</text>
</comment>
<dbReference type="SUPFAM" id="SSF48452">
    <property type="entry name" value="TPR-like"/>
    <property type="match status" value="3"/>
</dbReference>
<feature type="compositionally biased region" description="Polar residues" evidence="1">
    <location>
        <begin position="61"/>
        <end position="72"/>
    </location>
</feature>
<dbReference type="InterPro" id="IPR011990">
    <property type="entry name" value="TPR-like_helical_dom_sf"/>
</dbReference>
<evidence type="ECO:0000313" key="3">
    <source>
        <dbReference type="Proteomes" id="UP001605036"/>
    </source>
</evidence>
<evidence type="ECO:0008006" key="4">
    <source>
        <dbReference type="Google" id="ProtNLM"/>
    </source>
</evidence>
<reference evidence="2 3" key="1">
    <citation type="submission" date="2024-09" db="EMBL/GenBank/DDBJ databases">
        <title>Chromosome-scale assembly of Riccia fluitans.</title>
        <authorList>
            <person name="Paukszto L."/>
            <person name="Sawicki J."/>
            <person name="Karawczyk K."/>
            <person name="Piernik-Szablinska J."/>
            <person name="Szczecinska M."/>
            <person name="Mazdziarz M."/>
        </authorList>
    </citation>
    <scope>NUCLEOTIDE SEQUENCE [LARGE SCALE GENOMIC DNA]</scope>
    <source>
        <strain evidence="2">Rf_01</strain>
        <tissue evidence="2">Aerial parts of the thallus</tissue>
    </source>
</reference>
<dbReference type="AlphaFoldDB" id="A0ABD1Y7C9"/>
<organism evidence="2 3">
    <name type="scientific">Riccia fluitans</name>
    <dbReference type="NCBI Taxonomy" id="41844"/>
    <lineage>
        <taxon>Eukaryota</taxon>
        <taxon>Viridiplantae</taxon>
        <taxon>Streptophyta</taxon>
        <taxon>Embryophyta</taxon>
        <taxon>Marchantiophyta</taxon>
        <taxon>Marchantiopsida</taxon>
        <taxon>Marchantiidae</taxon>
        <taxon>Marchantiales</taxon>
        <taxon>Ricciaceae</taxon>
        <taxon>Riccia</taxon>
    </lineage>
</organism>
<dbReference type="Gene3D" id="1.25.40.10">
    <property type="entry name" value="Tetratricopeptide repeat domain"/>
    <property type="match status" value="3"/>
</dbReference>
<accession>A0ABD1Y7C9</accession>
<feature type="region of interest" description="Disordered" evidence="1">
    <location>
        <begin position="1"/>
        <end position="122"/>
    </location>
</feature>
<dbReference type="Pfam" id="PF13424">
    <property type="entry name" value="TPR_12"/>
    <property type="match status" value="3"/>
</dbReference>
<dbReference type="EMBL" id="JBHFFA010000006">
    <property type="protein sequence ID" value="KAL2622314.1"/>
    <property type="molecule type" value="Genomic_DNA"/>
</dbReference>
<feature type="compositionally biased region" description="Polar residues" evidence="1">
    <location>
        <begin position="33"/>
        <end position="53"/>
    </location>
</feature>
<keyword evidence="3" id="KW-1185">Reference proteome</keyword>
<evidence type="ECO:0000256" key="1">
    <source>
        <dbReference type="SAM" id="MobiDB-lite"/>
    </source>
</evidence>
<dbReference type="PANTHER" id="PTHR46284:SF5">
    <property type="entry name" value="PROTEIN KINESIN LIGHT CHAIN-RELATED 3"/>
    <property type="match status" value="1"/>
</dbReference>
<dbReference type="Proteomes" id="UP001605036">
    <property type="component" value="Unassembled WGS sequence"/>
</dbReference>
<name>A0ABD1Y7C9_9MARC</name>
<dbReference type="InterPro" id="IPR019734">
    <property type="entry name" value="TPR_rpt"/>
</dbReference>